<proteinExistence type="predicted"/>
<keyword evidence="1" id="KW-0969">Cilium</keyword>
<dbReference type="Proteomes" id="UP001058074">
    <property type="component" value="Unassembled WGS sequence"/>
</dbReference>
<dbReference type="EMBL" id="BROD01000001">
    <property type="protein sequence ID" value="GKX66640.1"/>
    <property type="molecule type" value="Genomic_DNA"/>
</dbReference>
<keyword evidence="1" id="KW-0282">Flagellum</keyword>
<protein>
    <submittedName>
        <fullName evidence="1">Flagellin</fullName>
    </submittedName>
</protein>
<sequence length="281" mass="31361">MQVNWQVVGIGLCRQMGIHEFNQNRNILRLSTGLRINSAADDPAGLAISERMRAQIRGLNMASRNAQDAVSMVQTADGALSEVHSMLQRMNELATESANGTMTDKDREALNKEYKQLLDQIDTTGDQTEFNDKHVFKDDSNGGNNNSSHKVQIQVGANEGQTIDINMEPMNSAVLGLKNTNISTQEDAQKVLTKVKDAINHVSLQRADYGAAQNRLEHIIDYTDNYAENLTDAESRIRDADMAKESMEFAKNKILMQATQSLFVQVRKQQESIIDLIKSMM</sequence>
<gene>
    <name evidence="1" type="ORF">rsdtw13_18980</name>
</gene>
<evidence type="ECO:0000313" key="2">
    <source>
        <dbReference type="Proteomes" id="UP001058074"/>
    </source>
</evidence>
<keyword evidence="1" id="KW-0966">Cell projection</keyword>
<reference evidence="1" key="1">
    <citation type="journal article" date="2025" name="Int. J. Syst. Evol. Microbiol.">
        <title>Inconstantimicrobium mannanitabidum sp. nov., a novel member of the family Clostridiaceae isolated from anoxic soil under the treatment of reductive soil disinfestation.</title>
        <authorList>
            <person name="Ueki A."/>
            <person name="Tonouchi A."/>
            <person name="Honma S."/>
            <person name="Kaku N."/>
            <person name="Ueki K."/>
        </authorList>
    </citation>
    <scope>NUCLEOTIDE SEQUENCE</scope>
    <source>
        <strain evidence="1">TW13</strain>
    </source>
</reference>
<keyword evidence="2" id="KW-1185">Reference proteome</keyword>
<evidence type="ECO:0000313" key="1">
    <source>
        <dbReference type="EMBL" id="GKX66640.1"/>
    </source>
</evidence>
<comment type="caution">
    <text evidence="1">The sequence shown here is derived from an EMBL/GenBank/DDBJ whole genome shotgun (WGS) entry which is preliminary data.</text>
</comment>
<accession>A0ACB5RBY0</accession>
<name>A0ACB5RBY0_9CLOT</name>
<organism evidence="1 2">
    <name type="scientific">Inconstantimicrobium mannanitabidum</name>
    <dbReference type="NCBI Taxonomy" id="1604901"/>
    <lineage>
        <taxon>Bacteria</taxon>
        <taxon>Bacillati</taxon>
        <taxon>Bacillota</taxon>
        <taxon>Clostridia</taxon>
        <taxon>Eubacteriales</taxon>
        <taxon>Clostridiaceae</taxon>
        <taxon>Inconstantimicrobium</taxon>
    </lineage>
</organism>